<dbReference type="GO" id="GO:0005829">
    <property type="term" value="C:cytosol"/>
    <property type="evidence" value="ECO:0007669"/>
    <property type="project" value="TreeGrafter"/>
</dbReference>
<dbReference type="GO" id="GO:0004803">
    <property type="term" value="F:transposase activity"/>
    <property type="evidence" value="ECO:0007669"/>
    <property type="project" value="TreeGrafter"/>
</dbReference>
<protein>
    <submittedName>
        <fullName evidence="2">Transposase, IS30 family</fullName>
    </submittedName>
</protein>
<evidence type="ECO:0000313" key="3">
    <source>
        <dbReference type="Proteomes" id="UP000254055"/>
    </source>
</evidence>
<dbReference type="PANTHER" id="PTHR10948:SF23">
    <property type="entry name" value="TRANSPOSASE INSI FOR INSERTION SEQUENCE ELEMENT IS30A-RELATED"/>
    <property type="match status" value="1"/>
</dbReference>
<reference evidence="2 3" key="1">
    <citation type="submission" date="2018-06" db="EMBL/GenBank/DDBJ databases">
        <authorList>
            <consortium name="Pathogen Informatics"/>
            <person name="Doyle S."/>
        </authorList>
    </citation>
    <scope>NUCLEOTIDE SEQUENCE [LARGE SCALE GENOMIC DNA]</scope>
    <source>
        <strain evidence="2 3">NCTC12229</strain>
    </source>
</reference>
<accession>A0A378WTX0</accession>
<dbReference type="EMBL" id="UGRS01000002">
    <property type="protein sequence ID" value="SUA44075.1"/>
    <property type="molecule type" value="Genomic_DNA"/>
</dbReference>
<feature type="region of interest" description="Disordered" evidence="1">
    <location>
        <begin position="97"/>
        <end position="120"/>
    </location>
</feature>
<dbReference type="Proteomes" id="UP000254055">
    <property type="component" value="Unassembled WGS sequence"/>
</dbReference>
<dbReference type="InterPro" id="IPR012337">
    <property type="entry name" value="RNaseH-like_sf"/>
</dbReference>
<proteinExistence type="predicted"/>
<gene>
    <name evidence="2" type="ORF">NCTC12229_01559</name>
</gene>
<dbReference type="GO" id="GO:0032196">
    <property type="term" value="P:transposition"/>
    <property type="evidence" value="ECO:0007669"/>
    <property type="project" value="TreeGrafter"/>
</dbReference>
<dbReference type="SUPFAM" id="SSF53098">
    <property type="entry name" value="Ribonuclease H-like"/>
    <property type="match status" value="1"/>
</dbReference>
<dbReference type="PANTHER" id="PTHR10948">
    <property type="entry name" value="TRANSPOSASE"/>
    <property type="match status" value="1"/>
</dbReference>
<name>A0A378WTX0_9NEIS</name>
<dbReference type="AlphaFoldDB" id="A0A378WTX0"/>
<organism evidence="2 3">
    <name type="scientific">Neisseria zoodegmatis</name>
    <dbReference type="NCBI Taxonomy" id="326523"/>
    <lineage>
        <taxon>Bacteria</taxon>
        <taxon>Pseudomonadati</taxon>
        <taxon>Pseudomonadota</taxon>
        <taxon>Betaproteobacteria</taxon>
        <taxon>Neisseriales</taxon>
        <taxon>Neisseriaceae</taxon>
        <taxon>Neisseria</taxon>
    </lineage>
</organism>
<evidence type="ECO:0000256" key="1">
    <source>
        <dbReference type="SAM" id="MobiDB-lite"/>
    </source>
</evidence>
<sequence>MADVVEIGLFGEVLADKSVGIFIQPFLPRMVGTAKIGDWETDTIVGKDQRRTLLTLVERVTRYTIICKLKNFKAKDTTNTVIRVLKAHKARVHTITMGNGQRTTDNGQRTTAKNSNDMPE</sequence>
<dbReference type="InterPro" id="IPR051917">
    <property type="entry name" value="Transposase-Integrase"/>
</dbReference>
<evidence type="ECO:0000313" key="2">
    <source>
        <dbReference type="EMBL" id="SUA44075.1"/>
    </source>
</evidence>